<dbReference type="InterPro" id="IPR041984">
    <property type="entry name" value="Rsc8/Ssr1/Ssr2_ZZ"/>
</dbReference>
<dbReference type="InterPro" id="IPR000433">
    <property type="entry name" value="Znf_ZZ"/>
</dbReference>
<dbReference type="GO" id="GO:0005634">
    <property type="term" value="C:nucleus"/>
    <property type="evidence" value="ECO:0007669"/>
    <property type="project" value="UniProtKB-ARBA"/>
</dbReference>
<keyword evidence="6" id="KW-0804">Transcription</keyword>
<feature type="compositionally biased region" description="Low complexity" evidence="9">
    <location>
        <begin position="791"/>
        <end position="813"/>
    </location>
</feature>
<dbReference type="SUPFAM" id="SSF57850">
    <property type="entry name" value="RING/U-box"/>
    <property type="match status" value="1"/>
</dbReference>
<evidence type="ECO:0000259" key="13">
    <source>
        <dbReference type="PROSITE" id="PS51293"/>
    </source>
</evidence>
<dbReference type="InterPro" id="IPR036388">
    <property type="entry name" value="WH-like_DNA-bd_sf"/>
</dbReference>
<gene>
    <name evidence="15" type="primary">LOC112287740</name>
    <name evidence="14" type="ORF">PHYPA_013639</name>
</gene>
<dbReference type="PROSITE" id="PS51293">
    <property type="entry name" value="SANT"/>
    <property type="match status" value="1"/>
</dbReference>
<dbReference type="InterPro" id="IPR043145">
    <property type="entry name" value="Znf_ZZ_sf"/>
</dbReference>
<dbReference type="RefSeq" id="XP_024386850.1">
    <property type="nucleotide sequence ID" value="XM_024531082.2"/>
</dbReference>
<dbReference type="Gene3D" id="3.30.60.90">
    <property type="match status" value="1"/>
</dbReference>
<keyword evidence="7" id="KW-0539">Nucleus</keyword>
<dbReference type="CDD" id="cd02336">
    <property type="entry name" value="ZZ_RSC8"/>
    <property type="match status" value="1"/>
</dbReference>
<dbReference type="Gene3D" id="1.10.10.10">
    <property type="entry name" value="Winged helix-like DNA-binding domain superfamily/Winged helix DNA-binding domain"/>
    <property type="match status" value="1"/>
</dbReference>
<organism evidence="14">
    <name type="scientific">Physcomitrium patens</name>
    <name type="common">Spreading-leaved earth moss</name>
    <name type="synonym">Physcomitrella patens</name>
    <dbReference type="NCBI Taxonomy" id="3218"/>
    <lineage>
        <taxon>Eukaryota</taxon>
        <taxon>Viridiplantae</taxon>
        <taxon>Streptophyta</taxon>
        <taxon>Embryophyta</taxon>
        <taxon>Bryophyta</taxon>
        <taxon>Bryophytina</taxon>
        <taxon>Bryopsida</taxon>
        <taxon>Funariidae</taxon>
        <taxon>Funariales</taxon>
        <taxon>Funariaceae</taxon>
        <taxon>Physcomitrium</taxon>
    </lineage>
</organism>
<evidence type="ECO:0000256" key="2">
    <source>
        <dbReference type="ARBA" id="ARBA00022771"/>
    </source>
</evidence>
<dbReference type="PANTHER" id="PTHR12802">
    <property type="entry name" value="SWI/SNF COMPLEX-RELATED"/>
    <property type="match status" value="1"/>
</dbReference>
<dbReference type="PaxDb" id="3218-PP1S58_205V6.1"/>
<dbReference type="InterPro" id="IPR017884">
    <property type="entry name" value="SANT_dom"/>
</dbReference>
<evidence type="ECO:0000256" key="4">
    <source>
        <dbReference type="ARBA" id="ARBA00023015"/>
    </source>
</evidence>
<dbReference type="Gene3D" id="1.10.10.60">
    <property type="entry name" value="Homeodomain-like"/>
    <property type="match status" value="1"/>
</dbReference>
<reference evidence="14 16" key="2">
    <citation type="journal article" date="2018" name="Plant J.">
        <title>The Physcomitrella patens chromosome-scale assembly reveals moss genome structure and evolution.</title>
        <authorList>
            <person name="Lang D."/>
            <person name="Ullrich K.K."/>
            <person name="Murat F."/>
            <person name="Fuchs J."/>
            <person name="Jenkins J."/>
            <person name="Haas F.B."/>
            <person name="Piednoel M."/>
            <person name="Gundlach H."/>
            <person name="Van Bel M."/>
            <person name="Meyberg R."/>
            <person name="Vives C."/>
            <person name="Morata J."/>
            <person name="Symeonidi A."/>
            <person name="Hiss M."/>
            <person name="Muchero W."/>
            <person name="Kamisugi Y."/>
            <person name="Saleh O."/>
            <person name="Blanc G."/>
            <person name="Decker E.L."/>
            <person name="van Gessel N."/>
            <person name="Grimwood J."/>
            <person name="Hayes R.D."/>
            <person name="Graham S.W."/>
            <person name="Gunter L.E."/>
            <person name="McDaniel S.F."/>
            <person name="Hoernstein S.N.W."/>
            <person name="Larsson A."/>
            <person name="Li F.W."/>
            <person name="Perroud P.F."/>
            <person name="Phillips J."/>
            <person name="Ranjan P."/>
            <person name="Rokshar D.S."/>
            <person name="Rothfels C.J."/>
            <person name="Schneider L."/>
            <person name="Shu S."/>
            <person name="Stevenson D.W."/>
            <person name="Thummler F."/>
            <person name="Tillich M."/>
            <person name="Villarreal Aguilar J.C."/>
            <person name="Widiez T."/>
            <person name="Wong G.K."/>
            <person name="Wymore A."/>
            <person name="Zhang Y."/>
            <person name="Zimmer A.D."/>
            <person name="Quatrano R.S."/>
            <person name="Mayer K.F.X."/>
            <person name="Goodstein D."/>
            <person name="Casacuberta J.M."/>
            <person name="Vandepoele K."/>
            <person name="Reski R."/>
            <person name="Cuming A.C."/>
            <person name="Tuskan G.A."/>
            <person name="Maumus F."/>
            <person name="Salse J."/>
            <person name="Schmutz J."/>
            <person name="Rensing S.A."/>
        </authorList>
    </citation>
    <scope>NUCLEOTIDE SEQUENCE [LARGE SCALE GENOMIC DNA]</scope>
    <source>
        <strain evidence="15 16">cv. Gransden 2004</strain>
    </source>
</reference>
<dbReference type="InterPro" id="IPR009057">
    <property type="entry name" value="Homeodomain-like_sf"/>
</dbReference>
<feature type="domain" description="Myb-like" evidence="10">
    <location>
        <begin position="435"/>
        <end position="477"/>
    </location>
</feature>
<dbReference type="PROSITE" id="PS50934">
    <property type="entry name" value="SWIRM"/>
    <property type="match status" value="1"/>
</dbReference>
<evidence type="ECO:0000313" key="15">
    <source>
        <dbReference type="EnsemblPlants" id="Pp3c10_9060V3.1"/>
    </source>
</evidence>
<dbReference type="GeneID" id="112287740"/>
<dbReference type="InterPro" id="IPR007526">
    <property type="entry name" value="SWIRM"/>
</dbReference>
<dbReference type="PANTHER" id="PTHR12802:SF41">
    <property type="entry name" value="BRAHMA ASSOCIATED PROTEIN 155 KDA"/>
    <property type="match status" value="1"/>
</dbReference>
<feature type="domain" description="SWIRM" evidence="12">
    <location>
        <begin position="213"/>
        <end position="311"/>
    </location>
</feature>
<keyword evidence="1" id="KW-0479">Metal-binding</keyword>
<sequence length="897" mass="95034">MTTKRQPVISGASPAGLKIKLRSGAAAATKPSKGNQLEESGEDLGADSGDDSGMNEGILKRKRTSPPPSQISNKRPAIEDSPVPLGPNGEPVEVVPGKSERVAGDLNVVKQRVGQPHSSVGAILQAEQSVQLGGDRDYEEAKKNNPNLENISHGQLLVNSVAPADQSGAFLLGRKAGADPAGFGQQPHLMPIGLQLSSGIPGSRTNGGTTEQHIIPSHAGWFSWTEIQTLEKRGLPEFFNGKTPGKTPKLYMDYRNAIVKKYRENLKKMITVADVQELLVGLDEKTISRILDFLDHWGLINYQVPAELRPLWQGPVLALEPDEAGILRALPRKGSSLYEFDSIRAPGIKQGLVNPQSADFAIAEMLALPEGPEVEYHCNSCAADCSKQRYHCQKQADFDVCSDCYNDGKFGPDMVSLDFIKMDASEEENGVGSGWTDHETLLLLEALEMYGDNWNEIAEHVGTKSKSQCILQFIRLPVEDPFLEDMETPGTSLSVPDPPPNLKVDSTVQDAQTGEGKANAHAPSTEAGSEISGDLQAPPPSFVAFADAPNPVMAQVAFLAAMVGPRVAAAAAQAALATLTQKDPGPRLAANTSTILDDPGVHQPVSVQLPDRLVSADTEVQNNSDAIQLSTAETGSVGGTLVSRAEPGGPVLPKVELNVKLNISEEAISSSHVNRAAANAMAAAAIKAKLLADQEEREMQRLVTIVIEHQLKKLELKLKTFTDLETMLAKECESVERARQKIYTEHARMVASRLSTSSSLTPPTLVPGQQNSTAGYTFGPGGQATPMYPAGSTSSFQGSNSTGSSPSPSLQGLARPVTAGAMSTQGQFVRQGMVGGVTPPQLVGRSAMPQGVAPPSQSLGRPLMPNQTIHPQTPGRPLTAPPGMSRPAPGGTGSGPT</sequence>
<protein>
    <recommendedName>
        <fullName evidence="17">Chromatin remodeling factor subunit</fullName>
    </recommendedName>
</protein>
<feature type="domain" description="ZZ-type" evidence="11">
    <location>
        <begin position="373"/>
        <end position="427"/>
    </location>
</feature>
<dbReference type="PROSITE" id="PS01357">
    <property type="entry name" value="ZF_ZZ_1"/>
    <property type="match status" value="1"/>
</dbReference>
<evidence type="ECO:0000256" key="8">
    <source>
        <dbReference type="PROSITE-ProRule" id="PRU00228"/>
    </source>
</evidence>
<keyword evidence="5" id="KW-0238">DNA-binding</keyword>
<dbReference type="InterPro" id="IPR032451">
    <property type="entry name" value="SMARCC_C"/>
</dbReference>
<feature type="compositionally biased region" description="Acidic residues" evidence="9">
    <location>
        <begin position="39"/>
        <end position="50"/>
    </location>
</feature>
<feature type="compositionally biased region" description="Polar residues" evidence="9">
    <location>
        <begin position="855"/>
        <end position="871"/>
    </location>
</feature>
<accession>A0A2K1JYC2</accession>
<dbReference type="EnsemblPlants" id="Pp3c10_9060V3.2">
    <property type="protein sequence ID" value="Pp3c10_9060V3.2"/>
    <property type="gene ID" value="Pp3c10_9060"/>
</dbReference>
<keyword evidence="4" id="KW-0805">Transcription regulation</keyword>
<evidence type="ECO:0000256" key="5">
    <source>
        <dbReference type="ARBA" id="ARBA00023125"/>
    </source>
</evidence>
<dbReference type="Gramene" id="Pp3c10_9060V3.1">
    <property type="protein sequence ID" value="Pp3c10_9060V3.1"/>
    <property type="gene ID" value="Pp3c10_9060"/>
</dbReference>
<dbReference type="CDD" id="cd00167">
    <property type="entry name" value="SANT"/>
    <property type="match status" value="1"/>
</dbReference>
<evidence type="ECO:0000313" key="14">
    <source>
        <dbReference type="EMBL" id="PNR46520.1"/>
    </source>
</evidence>
<evidence type="ECO:0000259" key="10">
    <source>
        <dbReference type="PROSITE" id="PS50090"/>
    </source>
</evidence>
<evidence type="ECO:0000313" key="16">
    <source>
        <dbReference type="Proteomes" id="UP000006727"/>
    </source>
</evidence>
<dbReference type="FunFam" id="1.10.10.60:FF:000014">
    <property type="entry name" value="SWI/SNF complex subunit SMARCC2 isoform C"/>
    <property type="match status" value="1"/>
</dbReference>
<dbReference type="Pfam" id="PF00249">
    <property type="entry name" value="Myb_DNA-binding"/>
    <property type="match status" value="1"/>
</dbReference>
<dbReference type="Pfam" id="PF16495">
    <property type="entry name" value="SWIRM-assoc_1"/>
    <property type="match status" value="1"/>
</dbReference>
<evidence type="ECO:0000259" key="12">
    <source>
        <dbReference type="PROSITE" id="PS50934"/>
    </source>
</evidence>
<dbReference type="FunFam" id="1.10.10.10:FF:000020">
    <property type="entry name" value="SWI/SNF complex subunit SMARCC2 isoform c"/>
    <property type="match status" value="1"/>
</dbReference>
<dbReference type="SMART" id="SM00291">
    <property type="entry name" value="ZnF_ZZ"/>
    <property type="match status" value="1"/>
</dbReference>
<evidence type="ECO:0000256" key="1">
    <source>
        <dbReference type="ARBA" id="ARBA00022723"/>
    </source>
</evidence>
<evidence type="ECO:0000256" key="9">
    <source>
        <dbReference type="SAM" id="MobiDB-lite"/>
    </source>
</evidence>
<evidence type="ECO:0008006" key="17">
    <source>
        <dbReference type="Google" id="ProtNLM"/>
    </source>
</evidence>
<evidence type="ECO:0000256" key="3">
    <source>
        <dbReference type="ARBA" id="ARBA00022833"/>
    </source>
</evidence>
<evidence type="ECO:0000259" key="11">
    <source>
        <dbReference type="PROSITE" id="PS50135"/>
    </source>
</evidence>
<feature type="compositionally biased region" description="Low complexity" evidence="9">
    <location>
        <begin position="754"/>
        <end position="767"/>
    </location>
</feature>
<dbReference type="KEGG" id="ppp:112287740"/>
<dbReference type="OrthoDB" id="118550at2759"/>
<dbReference type="OMA" id="PPCTSHF"/>
<reference evidence="15" key="3">
    <citation type="submission" date="2020-12" db="UniProtKB">
        <authorList>
            <consortium name="EnsemblPlants"/>
        </authorList>
    </citation>
    <scope>IDENTIFICATION</scope>
</reference>
<dbReference type="InterPro" id="IPR001005">
    <property type="entry name" value="SANT/Myb"/>
</dbReference>
<proteinExistence type="predicted"/>
<feature type="region of interest" description="Disordered" evidence="9">
    <location>
        <begin position="836"/>
        <end position="897"/>
    </location>
</feature>
<keyword evidence="3" id="KW-0862">Zinc</keyword>
<dbReference type="GO" id="GO:0008270">
    <property type="term" value="F:zinc ion binding"/>
    <property type="evidence" value="ECO:0007669"/>
    <property type="project" value="UniProtKB-KW"/>
</dbReference>
<evidence type="ECO:0000256" key="7">
    <source>
        <dbReference type="ARBA" id="ARBA00023242"/>
    </source>
</evidence>
<dbReference type="PROSITE" id="PS50135">
    <property type="entry name" value="ZF_ZZ_2"/>
    <property type="match status" value="1"/>
</dbReference>
<feature type="region of interest" description="Disordered" evidence="9">
    <location>
        <begin position="22"/>
        <end position="91"/>
    </location>
</feature>
<keyword evidence="2 8" id="KW-0863">Zinc-finger</keyword>
<dbReference type="Pfam" id="PF04433">
    <property type="entry name" value="SWIRM"/>
    <property type="match status" value="1"/>
</dbReference>
<keyword evidence="16" id="KW-1185">Reference proteome</keyword>
<dbReference type="Gramene" id="Pp3c10_9060V3.2">
    <property type="protein sequence ID" value="Pp3c10_9060V3.2"/>
    <property type="gene ID" value="Pp3c10_9060"/>
</dbReference>
<dbReference type="PROSITE" id="PS50090">
    <property type="entry name" value="MYB_LIKE"/>
    <property type="match status" value="1"/>
</dbReference>
<feature type="region of interest" description="Disordered" evidence="9">
    <location>
        <begin position="485"/>
        <end position="533"/>
    </location>
</feature>
<dbReference type="EnsemblPlants" id="Pp3c10_9060V3.1">
    <property type="protein sequence ID" value="Pp3c10_9060V3.1"/>
    <property type="gene ID" value="Pp3c10_9060"/>
</dbReference>
<feature type="region of interest" description="Disordered" evidence="9">
    <location>
        <begin position="754"/>
        <end position="814"/>
    </location>
</feature>
<dbReference type="GO" id="GO:0003677">
    <property type="term" value="F:DNA binding"/>
    <property type="evidence" value="ECO:0007669"/>
    <property type="project" value="UniProtKB-KW"/>
</dbReference>
<name>A0A2K1JYC2_PHYPA</name>
<feature type="domain" description="SANT" evidence="13">
    <location>
        <begin position="430"/>
        <end position="481"/>
    </location>
</feature>
<dbReference type="EMBL" id="ABEU02000010">
    <property type="protein sequence ID" value="PNR46520.1"/>
    <property type="molecule type" value="Genomic_DNA"/>
</dbReference>
<dbReference type="Proteomes" id="UP000006727">
    <property type="component" value="Chromosome 10"/>
</dbReference>
<dbReference type="FunCoup" id="A0A2K1JYC2">
    <property type="interactions" value="3052"/>
</dbReference>
<feature type="region of interest" description="Disordered" evidence="9">
    <location>
        <begin position="583"/>
        <end position="602"/>
    </location>
</feature>
<dbReference type="Pfam" id="PF00569">
    <property type="entry name" value="ZZ"/>
    <property type="match status" value="1"/>
</dbReference>
<dbReference type="SMART" id="SM00717">
    <property type="entry name" value="SANT"/>
    <property type="match status" value="1"/>
</dbReference>
<dbReference type="STRING" id="3218.A0A2K1JYC2"/>
<dbReference type="SUPFAM" id="SSF46689">
    <property type="entry name" value="Homeodomain-like"/>
    <property type="match status" value="2"/>
</dbReference>
<reference evidence="14 16" key="1">
    <citation type="journal article" date="2008" name="Science">
        <title>The Physcomitrella genome reveals evolutionary insights into the conquest of land by plants.</title>
        <authorList>
            <person name="Rensing S."/>
            <person name="Lang D."/>
            <person name="Zimmer A."/>
            <person name="Terry A."/>
            <person name="Salamov A."/>
            <person name="Shapiro H."/>
            <person name="Nishiyama T."/>
            <person name="Perroud P.-F."/>
            <person name="Lindquist E."/>
            <person name="Kamisugi Y."/>
            <person name="Tanahashi T."/>
            <person name="Sakakibara K."/>
            <person name="Fujita T."/>
            <person name="Oishi K."/>
            <person name="Shin-I T."/>
            <person name="Kuroki Y."/>
            <person name="Toyoda A."/>
            <person name="Suzuki Y."/>
            <person name="Hashimoto A."/>
            <person name="Yamaguchi K."/>
            <person name="Sugano A."/>
            <person name="Kohara Y."/>
            <person name="Fujiyama A."/>
            <person name="Anterola A."/>
            <person name="Aoki S."/>
            <person name="Ashton N."/>
            <person name="Barbazuk W.B."/>
            <person name="Barker E."/>
            <person name="Bennetzen J."/>
            <person name="Bezanilla M."/>
            <person name="Blankenship R."/>
            <person name="Cho S.H."/>
            <person name="Dutcher S."/>
            <person name="Estelle M."/>
            <person name="Fawcett J.A."/>
            <person name="Gundlach H."/>
            <person name="Hanada K."/>
            <person name="Heyl A."/>
            <person name="Hicks K.A."/>
            <person name="Hugh J."/>
            <person name="Lohr M."/>
            <person name="Mayer K."/>
            <person name="Melkozernov A."/>
            <person name="Murata T."/>
            <person name="Nelson D."/>
            <person name="Pils B."/>
            <person name="Prigge M."/>
            <person name="Reiss B."/>
            <person name="Renner T."/>
            <person name="Rombauts S."/>
            <person name="Rushton P."/>
            <person name="Sanderfoot A."/>
            <person name="Schween G."/>
            <person name="Shiu S.-H."/>
            <person name="Stueber K."/>
            <person name="Theodoulou F.L."/>
            <person name="Tu H."/>
            <person name="Van de Peer Y."/>
            <person name="Verrier P.J."/>
            <person name="Waters E."/>
            <person name="Wood A."/>
            <person name="Yang L."/>
            <person name="Cove D."/>
            <person name="Cuming A."/>
            <person name="Hasebe M."/>
            <person name="Lucas S."/>
            <person name="Mishler D.B."/>
            <person name="Reski R."/>
            <person name="Grigoriev I."/>
            <person name="Quatrano R.S."/>
            <person name="Boore J.L."/>
        </authorList>
    </citation>
    <scope>NUCLEOTIDE SEQUENCE [LARGE SCALE GENOMIC DNA]</scope>
    <source>
        <strain evidence="15 16">cv. Gransden 2004</strain>
    </source>
</reference>
<dbReference type="AlphaFoldDB" id="A0A2K1JYC2"/>
<evidence type="ECO:0000256" key="6">
    <source>
        <dbReference type="ARBA" id="ARBA00023163"/>
    </source>
</evidence>